<dbReference type="GO" id="GO:0020037">
    <property type="term" value="F:heme binding"/>
    <property type="evidence" value="ECO:0007669"/>
    <property type="project" value="InterPro"/>
</dbReference>
<dbReference type="Gene3D" id="3.30.450.260">
    <property type="entry name" value="Haem NO binding associated domain"/>
    <property type="match status" value="1"/>
</dbReference>
<dbReference type="InterPro" id="IPR011645">
    <property type="entry name" value="HNOB_dom_associated"/>
</dbReference>
<dbReference type="SUPFAM" id="SSF111126">
    <property type="entry name" value="Ligand-binding domain in the NO signalling and Golgi transport"/>
    <property type="match status" value="1"/>
</dbReference>
<dbReference type="SMART" id="SM00044">
    <property type="entry name" value="CYCc"/>
    <property type="match status" value="1"/>
</dbReference>
<keyword evidence="8" id="KW-0408">Iron</keyword>
<dbReference type="InterPro" id="IPR024096">
    <property type="entry name" value="NO_sig/Golgi_transp_ligand-bd"/>
</dbReference>
<keyword evidence="11" id="KW-0456">Lyase</keyword>
<dbReference type="EC" id="4.6.1.2" evidence="4"/>
<dbReference type="Gene3D" id="3.30.70.1230">
    <property type="entry name" value="Nucleotide cyclase"/>
    <property type="match status" value="1"/>
</dbReference>
<keyword evidence="5" id="KW-0963">Cytoplasm</keyword>
<dbReference type="InterPro" id="IPR001054">
    <property type="entry name" value="A/G_cyclase"/>
</dbReference>
<dbReference type="Pfam" id="PF07701">
    <property type="entry name" value="HNOBA"/>
    <property type="match status" value="1"/>
</dbReference>
<reference evidence="16" key="1">
    <citation type="submission" date="2024-02" db="UniProtKB">
        <authorList>
            <consortium name="WormBaseParasite"/>
        </authorList>
    </citation>
    <scope>IDENTIFICATION</scope>
</reference>
<dbReference type="PANTHER" id="PTHR45655">
    <property type="entry name" value="GUANYLATE CYCLASE SOLUBLE SUBUNIT BETA-2"/>
    <property type="match status" value="1"/>
</dbReference>
<accession>A0AAF3FF60</accession>
<keyword evidence="15" id="KW-1185">Reference proteome</keyword>
<comment type="cofactor">
    <cofactor evidence="2">
        <name>heme</name>
        <dbReference type="ChEBI" id="CHEBI:30413"/>
    </cofactor>
</comment>
<dbReference type="PANTHER" id="PTHR45655:SF1">
    <property type="entry name" value="SOLUBLE GUANYLATE CYCLASE GCY-37"/>
    <property type="match status" value="1"/>
</dbReference>
<sequence>MFDEITGDGEKIGWVHITVSTLIIRKYGLDLWKEIKRKAGFADETEFEVQQYYDDSDTFRIFRTAAATLGVSVDDMWELYGDHLITYASETGWSRMLACMADNLQDFLDNLNSMHYFIDQIAFKSEMKGPSFQCEDQGDGSLRLHYFSNRQGLYPIVKGLVRKTAKYLFDIEVSINVLERQQERRKSGLVEHVIFSVGADDRHKEGERLAHKFRRITRSTQLEHSELALKAQVPLSTKDFNVIFPFHICFNKQMIVEHVGQFILCEYALADKKMLKLTDVVQLVQPADIQLTFKNILSYLNTLFIFQMRHHARRNEQDATSSVTAFQQPLCLKGQMYPLAGGNTILFLCSPHVTTVRDILNLNLCISDMPMHDATRDLVMLNQSRICQMELNKKLEDTVRKLRGMAEQLELKKGQTDRLLFEFVPPQIADALRNHKPVAAQEFSECAVLSADMADFLTINVHCKPCQIIELVTLLSHRFDRLIEIHKCYKVLSLMDAYLVVCGVPTSCERYCEKILNLALGMLIEAKQVLVPELNLPVRLRIGVHAGPVVTGIVSQKKPRYCVLGETVSTTKSLCEHTEAGKILVSNAARTMVTKAIKGQVQGVFIFTSKGYIDIGAIKLLTHYLERNEKMSAWEITERQKGEEQTIDGYREVHSEDGTREWEEAQEHAARAIRVLNALKPSPIEQGTTTLQKLKAIKKRLGTGRSSDSGMGEDGSPRTESAACALM</sequence>
<dbReference type="InterPro" id="IPR029787">
    <property type="entry name" value="Nucleotide_cyclase"/>
</dbReference>
<evidence type="ECO:0000256" key="4">
    <source>
        <dbReference type="ARBA" id="ARBA00012202"/>
    </source>
</evidence>
<evidence type="ECO:0000313" key="15">
    <source>
        <dbReference type="Proteomes" id="UP000887575"/>
    </source>
</evidence>
<keyword evidence="10" id="KW-0342">GTP-binding</keyword>
<dbReference type="FunFam" id="3.30.450.260:FF:000002">
    <property type="entry name" value="guanylate cyclase soluble subunit alpha-2"/>
    <property type="match status" value="1"/>
</dbReference>
<dbReference type="GO" id="GO:0008074">
    <property type="term" value="C:guanylate cyclase complex, soluble"/>
    <property type="evidence" value="ECO:0007669"/>
    <property type="project" value="TreeGrafter"/>
</dbReference>
<feature type="domain" description="Guanylate cyclase" evidence="14">
    <location>
        <begin position="447"/>
        <end position="575"/>
    </location>
</feature>
<dbReference type="SUPFAM" id="SSF55073">
    <property type="entry name" value="Nucleotide cyclase"/>
    <property type="match status" value="1"/>
</dbReference>
<evidence type="ECO:0000256" key="12">
    <source>
        <dbReference type="ARBA" id="ARBA00023293"/>
    </source>
</evidence>
<dbReference type="Proteomes" id="UP000887575">
    <property type="component" value="Unassembled WGS sequence"/>
</dbReference>
<evidence type="ECO:0000256" key="5">
    <source>
        <dbReference type="ARBA" id="ARBA00022490"/>
    </source>
</evidence>
<keyword evidence="7" id="KW-0547">Nucleotide-binding</keyword>
<name>A0AAF3FF60_9BILA</name>
<dbReference type="Pfam" id="PF07700">
    <property type="entry name" value="HNOB"/>
    <property type="match status" value="1"/>
</dbReference>
<keyword evidence="6" id="KW-0479">Metal-binding</keyword>
<proteinExistence type="predicted"/>
<evidence type="ECO:0000313" key="16">
    <source>
        <dbReference type="WBParaSite" id="MBELARI_LOCUS5529"/>
    </source>
</evidence>
<comment type="subcellular location">
    <subcellularLocation>
        <location evidence="3">Cytoplasm</location>
    </subcellularLocation>
</comment>
<evidence type="ECO:0000256" key="9">
    <source>
        <dbReference type="ARBA" id="ARBA00023054"/>
    </source>
</evidence>
<dbReference type="Gene3D" id="3.90.1520.10">
    <property type="entry name" value="H-NOX domain"/>
    <property type="match status" value="1"/>
</dbReference>
<organism evidence="15 16">
    <name type="scientific">Mesorhabditis belari</name>
    <dbReference type="NCBI Taxonomy" id="2138241"/>
    <lineage>
        <taxon>Eukaryota</taxon>
        <taxon>Metazoa</taxon>
        <taxon>Ecdysozoa</taxon>
        <taxon>Nematoda</taxon>
        <taxon>Chromadorea</taxon>
        <taxon>Rhabditida</taxon>
        <taxon>Rhabditina</taxon>
        <taxon>Rhabditomorpha</taxon>
        <taxon>Rhabditoidea</taxon>
        <taxon>Rhabditidae</taxon>
        <taxon>Mesorhabditinae</taxon>
        <taxon>Mesorhabditis</taxon>
    </lineage>
</organism>
<keyword evidence="6" id="KW-0349">Heme</keyword>
<evidence type="ECO:0000256" key="11">
    <source>
        <dbReference type="ARBA" id="ARBA00023239"/>
    </source>
</evidence>
<dbReference type="GO" id="GO:0070482">
    <property type="term" value="P:response to oxygen levels"/>
    <property type="evidence" value="ECO:0007669"/>
    <property type="project" value="TreeGrafter"/>
</dbReference>
<dbReference type="Gene3D" id="6.10.250.780">
    <property type="match status" value="1"/>
</dbReference>
<evidence type="ECO:0000256" key="7">
    <source>
        <dbReference type="ARBA" id="ARBA00022741"/>
    </source>
</evidence>
<evidence type="ECO:0000256" key="2">
    <source>
        <dbReference type="ARBA" id="ARBA00001971"/>
    </source>
</evidence>
<dbReference type="GO" id="GO:0004383">
    <property type="term" value="F:guanylate cyclase activity"/>
    <property type="evidence" value="ECO:0007669"/>
    <property type="project" value="UniProtKB-EC"/>
</dbReference>
<dbReference type="CDD" id="cd07302">
    <property type="entry name" value="CHD"/>
    <property type="match status" value="1"/>
</dbReference>
<dbReference type="PROSITE" id="PS50125">
    <property type="entry name" value="GUANYLATE_CYCLASE_2"/>
    <property type="match status" value="1"/>
</dbReference>
<dbReference type="InterPro" id="IPR042463">
    <property type="entry name" value="HNOB_dom_associated_sf"/>
</dbReference>
<evidence type="ECO:0000256" key="3">
    <source>
        <dbReference type="ARBA" id="ARBA00004496"/>
    </source>
</evidence>
<evidence type="ECO:0000259" key="14">
    <source>
        <dbReference type="PROSITE" id="PS50125"/>
    </source>
</evidence>
<dbReference type="WBParaSite" id="MBELARI_LOCUS5529">
    <property type="protein sequence ID" value="MBELARI_LOCUS5529"/>
    <property type="gene ID" value="MBELARI_LOCUS5529"/>
</dbReference>
<keyword evidence="12" id="KW-0141">cGMP biosynthesis</keyword>
<evidence type="ECO:0000256" key="1">
    <source>
        <dbReference type="ARBA" id="ARBA00001436"/>
    </source>
</evidence>
<evidence type="ECO:0000256" key="8">
    <source>
        <dbReference type="ARBA" id="ARBA00023004"/>
    </source>
</evidence>
<dbReference type="GO" id="GO:0005525">
    <property type="term" value="F:GTP binding"/>
    <property type="evidence" value="ECO:0007669"/>
    <property type="project" value="UniProtKB-KW"/>
</dbReference>
<feature type="region of interest" description="Disordered" evidence="13">
    <location>
        <begin position="699"/>
        <end position="727"/>
    </location>
</feature>
<evidence type="ECO:0000256" key="13">
    <source>
        <dbReference type="SAM" id="MobiDB-lite"/>
    </source>
</evidence>
<dbReference type="GO" id="GO:0019934">
    <property type="term" value="P:cGMP-mediated signaling"/>
    <property type="evidence" value="ECO:0007669"/>
    <property type="project" value="TreeGrafter"/>
</dbReference>
<protein>
    <recommendedName>
        <fullName evidence="4">guanylate cyclase</fullName>
        <ecNumber evidence="4">4.6.1.2</ecNumber>
    </recommendedName>
</protein>
<dbReference type="InterPro" id="IPR038158">
    <property type="entry name" value="H-NOX_domain_sf"/>
</dbReference>
<keyword evidence="9" id="KW-0175">Coiled coil</keyword>
<dbReference type="InterPro" id="IPR011644">
    <property type="entry name" value="Heme_NO-bd"/>
</dbReference>
<evidence type="ECO:0000256" key="10">
    <source>
        <dbReference type="ARBA" id="ARBA00023134"/>
    </source>
</evidence>
<dbReference type="AlphaFoldDB" id="A0AAF3FF60"/>
<evidence type="ECO:0000256" key="6">
    <source>
        <dbReference type="ARBA" id="ARBA00022617"/>
    </source>
</evidence>
<dbReference type="Pfam" id="PF00211">
    <property type="entry name" value="Guanylate_cyc"/>
    <property type="match status" value="1"/>
</dbReference>
<comment type="catalytic activity">
    <reaction evidence="1">
        <text>GTP = 3',5'-cyclic GMP + diphosphate</text>
        <dbReference type="Rhea" id="RHEA:13665"/>
        <dbReference type="ChEBI" id="CHEBI:33019"/>
        <dbReference type="ChEBI" id="CHEBI:37565"/>
        <dbReference type="ChEBI" id="CHEBI:57746"/>
        <dbReference type="EC" id="4.6.1.2"/>
    </reaction>
</comment>